<dbReference type="Proteomes" id="UP001153269">
    <property type="component" value="Unassembled WGS sequence"/>
</dbReference>
<protein>
    <submittedName>
        <fullName evidence="1">Uncharacterized protein</fullName>
    </submittedName>
</protein>
<proteinExistence type="predicted"/>
<sequence length="150" mass="17489">MMWLCQVRIPEKTQMEKDARLYLSRLPPHLFPPLALDQAAKNQYTRSVSPVCEDTRWQHLISPSCERCERLSVTITPNLRNVQTRQMLCEKRLRVVAARVPKPLSSDRGLNSVWTRCRVSSDRQPTDTRRTARRHNNPPVINEDAFHLTC</sequence>
<reference evidence="1" key="1">
    <citation type="submission" date="2020-03" db="EMBL/GenBank/DDBJ databases">
        <authorList>
            <person name="Weist P."/>
        </authorList>
    </citation>
    <scope>NUCLEOTIDE SEQUENCE</scope>
</reference>
<accession>A0A9N7UQE9</accession>
<comment type="caution">
    <text evidence="1">The sequence shown here is derived from an EMBL/GenBank/DDBJ whole genome shotgun (WGS) entry which is preliminary data.</text>
</comment>
<gene>
    <name evidence="1" type="ORF">PLEPLA_LOCUS22413</name>
</gene>
<dbReference type="EMBL" id="CADEAL010001657">
    <property type="protein sequence ID" value="CAB1434366.1"/>
    <property type="molecule type" value="Genomic_DNA"/>
</dbReference>
<organism evidence="1 2">
    <name type="scientific">Pleuronectes platessa</name>
    <name type="common">European plaice</name>
    <dbReference type="NCBI Taxonomy" id="8262"/>
    <lineage>
        <taxon>Eukaryota</taxon>
        <taxon>Metazoa</taxon>
        <taxon>Chordata</taxon>
        <taxon>Craniata</taxon>
        <taxon>Vertebrata</taxon>
        <taxon>Euteleostomi</taxon>
        <taxon>Actinopterygii</taxon>
        <taxon>Neopterygii</taxon>
        <taxon>Teleostei</taxon>
        <taxon>Neoteleostei</taxon>
        <taxon>Acanthomorphata</taxon>
        <taxon>Carangaria</taxon>
        <taxon>Pleuronectiformes</taxon>
        <taxon>Pleuronectoidei</taxon>
        <taxon>Pleuronectidae</taxon>
        <taxon>Pleuronectes</taxon>
    </lineage>
</organism>
<name>A0A9N7UQE9_PLEPL</name>
<evidence type="ECO:0000313" key="1">
    <source>
        <dbReference type="EMBL" id="CAB1434366.1"/>
    </source>
</evidence>
<dbReference type="AlphaFoldDB" id="A0A9N7UQE9"/>
<keyword evidence="2" id="KW-1185">Reference proteome</keyword>
<evidence type="ECO:0000313" key="2">
    <source>
        <dbReference type="Proteomes" id="UP001153269"/>
    </source>
</evidence>